<reference evidence="3" key="1">
    <citation type="journal article" date="2014" name="Front. Microbiol.">
        <title>High frequency of phylogenetically diverse reductive dehalogenase-homologous genes in deep subseafloor sedimentary metagenomes.</title>
        <authorList>
            <person name="Kawai M."/>
            <person name="Futagami T."/>
            <person name="Toyoda A."/>
            <person name="Takaki Y."/>
            <person name="Nishi S."/>
            <person name="Hori S."/>
            <person name="Arai W."/>
            <person name="Tsubouchi T."/>
            <person name="Morono Y."/>
            <person name="Uchiyama I."/>
            <person name="Ito T."/>
            <person name="Fujiyama A."/>
            <person name="Inagaki F."/>
            <person name="Takami H."/>
        </authorList>
    </citation>
    <scope>NUCLEOTIDE SEQUENCE</scope>
    <source>
        <strain evidence="3">Expedition CK06-06</strain>
    </source>
</reference>
<dbReference type="Pfam" id="PF04321">
    <property type="entry name" value="RmlD_sub_bind"/>
    <property type="match status" value="1"/>
</dbReference>
<keyword evidence="1" id="KW-1133">Transmembrane helix</keyword>
<gene>
    <name evidence="3" type="ORF">S03H2_36245</name>
</gene>
<organism evidence="3">
    <name type="scientific">marine sediment metagenome</name>
    <dbReference type="NCBI Taxonomy" id="412755"/>
    <lineage>
        <taxon>unclassified sequences</taxon>
        <taxon>metagenomes</taxon>
        <taxon>ecological metagenomes</taxon>
    </lineage>
</organism>
<accession>X1G941</accession>
<dbReference type="SUPFAM" id="SSF51735">
    <property type="entry name" value="NAD(P)-binding Rossmann-fold domains"/>
    <property type="match status" value="1"/>
</dbReference>
<dbReference type="GO" id="GO:0019305">
    <property type="term" value="P:dTDP-rhamnose biosynthetic process"/>
    <property type="evidence" value="ECO:0007669"/>
    <property type="project" value="TreeGrafter"/>
</dbReference>
<proteinExistence type="predicted"/>
<evidence type="ECO:0000313" key="3">
    <source>
        <dbReference type="EMBL" id="GAH54436.1"/>
    </source>
</evidence>
<dbReference type="Gene3D" id="3.90.25.10">
    <property type="entry name" value="UDP-galactose 4-epimerase, domain 1"/>
    <property type="match status" value="1"/>
</dbReference>
<dbReference type="InterPro" id="IPR005913">
    <property type="entry name" value="dTDP_dehydrorham_reduct"/>
</dbReference>
<evidence type="ECO:0000256" key="1">
    <source>
        <dbReference type="SAM" id="Phobius"/>
    </source>
</evidence>
<keyword evidence="1" id="KW-0472">Membrane</keyword>
<evidence type="ECO:0000259" key="2">
    <source>
        <dbReference type="Pfam" id="PF04321"/>
    </source>
</evidence>
<dbReference type="InterPro" id="IPR036291">
    <property type="entry name" value="NAD(P)-bd_dom_sf"/>
</dbReference>
<sequence length="95" mass="10978">MVNDQVGSPTYISDLAKAISALISTNYYGIYHITNSGECSWYEFTKKILEYTKIKNVKVTPILTEELNIFTLFSIMIFDFIFSLITNIKLRIRNP</sequence>
<dbReference type="EMBL" id="BARU01022234">
    <property type="protein sequence ID" value="GAH54436.1"/>
    <property type="molecule type" value="Genomic_DNA"/>
</dbReference>
<keyword evidence="1" id="KW-0812">Transmembrane</keyword>
<dbReference type="AlphaFoldDB" id="X1G941"/>
<dbReference type="InterPro" id="IPR029903">
    <property type="entry name" value="RmlD-like-bd"/>
</dbReference>
<name>X1G941_9ZZZZ</name>
<feature type="domain" description="RmlD-like substrate binding" evidence="2">
    <location>
        <begin position="1"/>
        <end position="67"/>
    </location>
</feature>
<dbReference type="GO" id="GO:0008831">
    <property type="term" value="F:dTDP-4-dehydrorhamnose reductase activity"/>
    <property type="evidence" value="ECO:0007669"/>
    <property type="project" value="TreeGrafter"/>
</dbReference>
<comment type="caution">
    <text evidence="3">The sequence shown here is derived from an EMBL/GenBank/DDBJ whole genome shotgun (WGS) entry which is preliminary data.</text>
</comment>
<protein>
    <recommendedName>
        <fullName evidence="2">RmlD-like substrate binding domain-containing protein</fullName>
    </recommendedName>
</protein>
<dbReference type="PANTHER" id="PTHR10491">
    <property type="entry name" value="DTDP-4-DEHYDRORHAMNOSE REDUCTASE"/>
    <property type="match status" value="1"/>
</dbReference>
<feature type="transmembrane region" description="Helical" evidence="1">
    <location>
        <begin position="67"/>
        <end position="88"/>
    </location>
</feature>
<dbReference type="GO" id="GO:0005829">
    <property type="term" value="C:cytosol"/>
    <property type="evidence" value="ECO:0007669"/>
    <property type="project" value="TreeGrafter"/>
</dbReference>
<dbReference type="PANTHER" id="PTHR10491:SF4">
    <property type="entry name" value="METHIONINE ADENOSYLTRANSFERASE 2 SUBUNIT BETA"/>
    <property type="match status" value="1"/>
</dbReference>
<dbReference type="Gene3D" id="3.40.50.720">
    <property type="entry name" value="NAD(P)-binding Rossmann-like Domain"/>
    <property type="match status" value="1"/>
</dbReference>